<reference evidence="2" key="1">
    <citation type="journal article" date="2021" name="Science">
        <title>Hunting the eagle killer: A cyanobacterial neurotoxin causes vacuolar myelinopathy.</title>
        <authorList>
            <person name="Breinlinger S."/>
            <person name="Phillips T.J."/>
            <person name="Haram B.N."/>
            <person name="Mares J."/>
            <person name="Martinez Yerena J.A."/>
            <person name="Hrouzek P."/>
            <person name="Sobotka R."/>
            <person name="Henderson W.M."/>
            <person name="Schmieder P."/>
            <person name="Williams S.M."/>
            <person name="Lauderdale J.D."/>
            <person name="Wilde H.D."/>
            <person name="Gerrin W."/>
            <person name="Kust A."/>
            <person name="Washington J.W."/>
            <person name="Wagner C."/>
            <person name="Geier B."/>
            <person name="Liebeke M."/>
            <person name="Enke H."/>
            <person name="Niedermeyer T.H.J."/>
            <person name="Wilde S.B."/>
        </authorList>
    </citation>
    <scope>NUCLEOTIDE SEQUENCE [LARGE SCALE GENOMIC DNA]</scope>
    <source>
        <strain evidence="2">Thurmond2011</strain>
    </source>
</reference>
<evidence type="ECO:0000313" key="2">
    <source>
        <dbReference type="Proteomes" id="UP000667802"/>
    </source>
</evidence>
<sequence length="85" mass="9038">MAASLGSQKHPGGARARGEARFAFSRRTAFPWSDTCWVSAAAHRQGKAAASKSSPLLAWDTDDPLVGVDGSYDAGAPVRSIWTYQ</sequence>
<proteinExistence type="predicted"/>
<gene>
    <name evidence="1" type="ORF">G7B40_031175</name>
</gene>
<dbReference type="Proteomes" id="UP000667802">
    <property type="component" value="Unassembled WGS sequence"/>
</dbReference>
<dbReference type="AlphaFoldDB" id="A0AAP5ICH0"/>
<dbReference type="EMBL" id="JAALHA020000021">
    <property type="protein sequence ID" value="MDR9898988.1"/>
    <property type="molecule type" value="Genomic_DNA"/>
</dbReference>
<accession>A0AAP5ICH0</accession>
<comment type="caution">
    <text evidence="1">The sequence shown here is derived from an EMBL/GenBank/DDBJ whole genome shotgun (WGS) entry which is preliminary data.</text>
</comment>
<keyword evidence="2" id="KW-1185">Reference proteome</keyword>
<organism evidence="1 2">
    <name type="scientific">Aetokthonos hydrillicola Thurmond2011</name>
    <dbReference type="NCBI Taxonomy" id="2712845"/>
    <lineage>
        <taxon>Bacteria</taxon>
        <taxon>Bacillati</taxon>
        <taxon>Cyanobacteriota</taxon>
        <taxon>Cyanophyceae</taxon>
        <taxon>Nostocales</taxon>
        <taxon>Hapalosiphonaceae</taxon>
        <taxon>Aetokthonos</taxon>
    </lineage>
</organism>
<protein>
    <submittedName>
        <fullName evidence="1">Uncharacterized protein</fullName>
    </submittedName>
</protein>
<name>A0AAP5ICH0_9CYAN</name>
<evidence type="ECO:0000313" key="1">
    <source>
        <dbReference type="EMBL" id="MDR9898988.1"/>
    </source>
</evidence>
<dbReference type="RefSeq" id="WP_208344762.1">
    <property type="nucleotide sequence ID" value="NZ_CAWQFN010000537.1"/>
</dbReference>